<keyword evidence="3" id="KW-0808">Transferase</keyword>
<name>A0A0F9RWU4_9ZZZZ</name>
<dbReference type="Gene3D" id="3.30.565.10">
    <property type="entry name" value="Histidine kinase-like ATPase, C-terminal domain"/>
    <property type="match status" value="1"/>
</dbReference>
<evidence type="ECO:0000256" key="3">
    <source>
        <dbReference type="ARBA" id="ARBA00022679"/>
    </source>
</evidence>
<dbReference type="InterPro" id="IPR005467">
    <property type="entry name" value="His_kinase_dom"/>
</dbReference>
<dbReference type="InterPro" id="IPR003594">
    <property type="entry name" value="HATPase_dom"/>
</dbReference>
<protein>
    <recommendedName>
        <fullName evidence="2">histidine kinase</fullName>
        <ecNumber evidence="2">2.7.13.3</ecNumber>
    </recommendedName>
</protein>
<dbReference type="PROSITE" id="PS50109">
    <property type="entry name" value="HIS_KIN"/>
    <property type="match status" value="1"/>
</dbReference>
<evidence type="ECO:0000259" key="5">
    <source>
        <dbReference type="PROSITE" id="PS50109"/>
    </source>
</evidence>
<dbReference type="SUPFAM" id="SSF55874">
    <property type="entry name" value="ATPase domain of HSP90 chaperone/DNA topoisomerase II/histidine kinase"/>
    <property type="match status" value="1"/>
</dbReference>
<dbReference type="InterPro" id="IPR004358">
    <property type="entry name" value="Sig_transdc_His_kin-like_C"/>
</dbReference>
<dbReference type="PANTHER" id="PTHR43047">
    <property type="entry name" value="TWO-COMPONENT HISTIDINE PROTEIN KINASE"/>
    <property type="match status" value="1"/>
</dbReference>
<dbReference type="EMBL" id="LAZR01003126">
    <property type="protein sequence ID" value="KKN21698.1"/>
    <property type="molecule type" value="Genomic_DNA"/>
</dbReference>
<dbReference type="PANTHER" id="PTHR43047:SF72">
    <property type="entry name" value="OSMOSENSING HISTIDINE PROTEIN KINASE SLN1"/>
    <property type="match status" value="1"/>
</dbReference>
<evidence type="ECO:0000313" key="6">
    <source>
        <dbReference type="EMBL" id="KKN21698.1"/>
    </source>
</evidence>
<dbReference type="AlphaFoldDB" id="A0A0F9RWU4"/>
<accession>A0A0F9RWU4</accession>
<dbReference type="GO" id="GO:0000155">
    <property type="term" value="F:phosphorelay sensor kinase activity"/>
    <property type="evidence" value="ECO:0007669"/>
    <property type="project" value="TreeGrafter"/>
</dbReference>
<reference evidence="6" key="1">
    <citation type="journal article" date="2015" name="Nature">
        <title>Complex archaea that bridge the gap between prokaryotes and eukaryotes.</title>
        <authorList>
            <person name="Spang A."/>
            <person name="Saw J.H."/>
            <person name="Jorgensen S.L."/>
            <person name="Zaremba-Niedzwiedzka K."/>
            <person name="Martijn J."/>
            <person name="Lind A.E."/>
            <person name="van Eijk R."/>
            <person name="Schleper C."/>
            <person name="Guy L."/>
            <person name="Ettema T.J."/>
        </authorList>
    </citation>
    <scope>NUCLEOTIDE SEQUENCE</scope>
</reference>
<dbReference type="GO" id="GO:0009927">
    <property type="term" value="F:histidine phosphotransfer kinase activity"/>
    <property type="evidence" value="ECO:0007669"/>
    <property type="project" value="TreeGrafter"/>
</dbReference>
<proteinExistence type="predicted"/>
<dbReference type="SMART" id="SM00387">
    <property type="entry name" value="HATPase_c"/>
    <property type="match status" value="1"/>
</dbReference>
<dbReference type="GO" id="GO:0005886">
    <property type="term" value="C:plasma membrane"/>
    <property type="evidence" value="ECO:0007669"/>
    <property type="project" value="TreeGrafter"/>
</dbReference>
<keyword evidence="4" id="KW-0418">Kinase</keyword>
<evidence type="ECO:0000256" key="4">
    <source>
        <dbReference type="ARBA" id="ARBA00022777"/>
    </source>
</evidence>
<sequence>MFINILTNAIKFTPSKGEIFLQLLDNDDFIDILIKDSGIGFTEEEKKKLFTKFGKIERYGQNLDVDIEGVGLGLYLSNKIIHLHKGELILKSEGRNRGSVFIIRLYK</sequence>
<organism evidence="6">
    <name type="scientific">marine sediment metagenome</name>
    <dbReference type="NCBI Taxonomy" id="412755"/>
    <lineage>
        <taxon>unclassified sequences</taxon>
        <taxon>metagenomes</taxon>
        <taxon>ecological metagenomes</taxon>
    </lineage>
</organism>
<dbReference type="EC" id="2.7.13.3" evidence="2"/>
<dbReference type="InterPro" id="IPR036890">
    <property type="entry name" value="HATPase_C_sf"/>
</dbReference>
<feature type="domain" description="Histidine kinase" evidence="5">
    <location>
        <begin position="1"/>
        <end position="107"/>
    </location>
</feature>
<comment type="catalytic activity">
    <reaction evidence="1">
        <text>ATP + protein L-histidine = ADP + protein N-phospho-L-histidine.</text>
        <dbReference type="EC" id="2.7.13.3"/>
    </reaction>
</comment>
<dbReference type="Pfam" id="PF02518">
    <property type="entry name" value="HATPase_c"/>
    <property type="match status" value="1"/>
</dbReference>
<comment type="caution">
    <text evidence="6">The sequence shown here is derived from an EMBL/GenBank/DDBJ whole genome shotgun (WGS) entry which is preliminary data.</text>
</comment>
<gene>
    <name evidence="6" type="ORF">LCGC14_0922780</name>
</gene>
<evidence type="ECO:0000256" key="2">
    <source>
        <dbReference type="ARBA" id="ARBA00012438"/>
    </source>
</evidence>
<dbReference type="PRINTS" id="PR00344">
    <property type="entry name" value="BCTRLSENSOR"/>
</dbReference>
<evidence type="ECO:0000256" key="1">
    <source>
        <dbReference type="ARBA" id="ARBA00000085"/>
    </source>
</evidence>